<dbReference type="EMBL" id="AWUE01015129">
    <property type="protein sequence ID" value="OMO99485.1"/>
    <property type="molecule type" value="Genomic_DNA"/>
</dbReference>
<keyword evidence="2" id="KW-1185">Reference proteome</keyword>
<dbReference type="AlphaFoldDB" id="A0A1R3JXC5"/>
<organism evidence="1 2">
    <name type="scientific">Corchorus olitorius</name>
    <dbReference type="NCBI Taxonomy" id="93759"/>
    <lineage>
        <taxon>Eukaryota</taxon>
        <taxon>Viridiplantae</taxon>
        <taxon>Streptophyta</taxon>
        <taxon>Embryophyta</taxon>
        <taxon>Tracheophyta</taxon>
        <taxon>Spermatophyta</taxon>
        <taxon>Magnoliopsida</taxon>
        <taxon>eudicotyledons</taxon>
        <taxon>Gunneridae</taxon>
        <taxon>Pentapetalae</taxon>
        <taxon>rosids</taxon>
        <taxon>malvids</taxon>
        <taxon>Malvales</taxon>
        <taxon>Malvaceae</taxon>
        <taxon>Grewioideae</taxon>
        <taxon>Apeibeae</taxon>
        <taxon>Corchorus</taxon>
    </lineage>
</organism>
<comment type="caution">
    <text evidence="1">The sequence shown here is derived from an EMBL/GenBank/DDBJ whole genome shotgun (WGS) entry which is preliminary data.</text>
</comment>
<protein>
    <submittedName>
        <fullName evidence="1">Uncharacterized protein</fullName>
    </submittedName>
</protein>
<dbReference type="Proteomes" id="UP000187203">
    <property type="component" value="Unassembled WGS sequence"/>
</dbReference>
<reference evidence="2" key="1">
    <citation type="submission" date="2013-09" db="EMBL/GenBank/DDBJ databases">
        <title>Corchorus olitorius genome sequencing.</title>
        <authorList>
            <person name="Alam M."/>
            <person name="Haque M.S."/>
            <person name="Islam M.S."/>
            <person name="Emdad E.M."/>
            <person name="Islam M.M."/>
            <person name="Ahmed B."/>
            <person name="Halim A."/>
            <person name="Hossen Q.M.M."/>
            <person name="Hossain M.Z."/>
            <person name="Ahmed R."/>
            <person name="Khan M.M."/>
            <person name="Islam R."/>
            <person name="Rashid M.M."/>
            <person name="Khan S.A."/>
            <person name="Rahman M.S."/>
            <person name="Alam M."/>
            <person name="Yahiya A.S."/>
            <person name="Khan M.S."/>
            <person name="Azam M.S."/>
            <person name="Haque T."/>
            <person name="Lashkar M.Z.H."/>
            <person name="Akhand A.I."/>
            <person name="Morshed G."/>
            <person name="Roy S."/>
            <person name="Uddin K.S."/>
            <person name="Rabeya T."/>
            <person name="Hossain A.S."/>
            <person name="Chowdhury A."/>
            <person name="Snigdha A.R."/>
            <person name="Mortoza M.S."/>
            <person name="Matin S.A."/>
            <person name="Hoque S.M.E."/>
            <person name="Islam M.K."/>
            <person name="Roy D.K."/>
            <person name="Haider R."/>
            <person name="Moosa M.M."/>
            <person name="Elias S.M."/>
            <person name="Hasan A.M."/>
            <person name="Jahan S."/>
            <person name="Shafiuddin M."/>
            <person name="Mahmood N."/>
            <person name="Shommy N.S."/>
        </authorList>
    </citation>
    <scope>NUCLEOTIDE SEQUENCE [LARGE SCALE GENOMIC DNA]</scope>
    <source>
        <strain evidence="2">cv. O-4</strain>
    </source>
</reference>
<gene>
    <name evidence="1" type="ORF">COLO4_13249</name>
</gene>
<accession>A0A1R3JXC5</accession>
<name>A0A1R3JXC5_9ROSI</name>
<evidence type="ECO:0000313" key="2">
    <source>
        <dbReference type="Proteomes" id="UP000187203"/>
    </source>
</evidence>
<proteinExistence type="predicted"/>
<sequence>MKMRVCERNPRETPRIRWKANQICLLVQVVGRKGSGFQGIGRWISPVELAKGTNFDHLDMN</sequence>
<evidence type="ECO:0000313" key="1">
    <source>
        <dbReference type="EMBL" id="OMO99485.1"/>
    </source>
</evidence>